<sequence length="301" mass="35409">MKNFLSNFKTYLQHELLLSPNTVSAYLSDINQYLNFIKINLKLKNIKQITQKDISLFLENMNDFFNIGSKSLARKIIVIKKFHSFLILEKETDHNPTLVLKIPKIDKKLPSILSLKEVFRFLECTNHEKNNFISLRNKALFELMYDSGLRISEILNLTLSNVKEKRFYLIIQGKGSKERIVPITKHSFKILNQYLKKGRCGLIKNKKNFFVFLNKKGEKLSRQGCYKIFKKIAKKADLDIRCSPHTLRHSFATHLLENGIDLRTLQNILGHEDISTTQIYTHISQKYLKKIYFKYHPRVIK</sequence>
<evidence type="ECO:0000256" key="9">
    <source>
        <dbReference type="HAMAP-Rule" id="MF_01808"/>
    </source>
</evidence>
<dbReference type="Gene3D" id="1.10.150.130">
    <property type="match status" value="1"/>
</dbReference>
<dbReference type="SUPFAM" id="SSF56349">
    <property type="entry name" value="DNA breaking-rejoining enzymes"/>
    <property type="match status" value="1"/>
</dbReference>
<dbReference type="EMBL" id="CP054393">
    <property type="protein sequence ID" value="QTX02889.1"/>
    <property type="molecule type" value="Genomic_DNA"/>
</dbReference>
<accession>A0A975FJG2</accession>
<dbReference type="Pfam" id="PF00589">
    <property type="entry name" value="Phage_integrase"/>
    <property type="match status" value="1"/>
</dbReference>
<dbReference type="AlphaFoldDB" id="A0A975FJG2"/>
<comment type="function">
    <text evidence="9">Site-specific tyrosine recombinase, which acts by catalyzing the cutting and rejoining of the recombining DNA molecules. The XerC-XerD complex is essential to convert dimers of the bacterial chromosome into monomers to permit their segregation at cell division. It also contributes to the segregational stability of plasmids.</text>
</comment>
<comment type="subunit">
    <text evidence="9">Forms a cyclic heterotetrameric complex composed of two molecules of XerC and two molecules of XerD.</text>
</comment>
<dbReference type="PANTHER" id="PTHR30349">
    <property type="entry name" value="PHAGE INTEGRASE-RELATED"/>
    <property type="match status" value="1"/>
</dbReference>
<feature type="active site" evidence="9">
    <location>
        <position position="271"/>
    </location>
</feature>
<dbReference type="GO" id="GO:0009037">
    <property type="term" value="F:tyrosine-based site-specific recombinase activity"/>
    <property type="evidence" value="ECO:0007669"/>
    <property type="project" value="UniProtKB-UniRule"/>
</dbReference>
<dbReference type="GO" id="GO:0007059">
    <property type="term" value="P:chromosome segregation"/>
    <property type="evidence" value="ECO:0007669"/>
    <property type="project" value="UniProtKB-UniRule"/>
</dbReference>
<feature type="active site" evidence="9">
    <location>
        <position position="150"/>
    </location>
</feature>
<dbReference type="GO" id="GO:0006313">
    <property type="term" value="P:DNA transposition"/>
    <property type="evidence" value="ECO:0007669"/>
    <property type="project" value="UniProtKB-UniRule"/>
</dbReference>
<evidence type="ECO:0000256" key="4">
    <source>
        <dbReference type="ARBA" id="ARBA00022829"/>
    </source>
</evidence>
<keyword evidence="3 9" id="KW-0132">Cell division</keyword>
<keyword evidence="8 9" id="KW-0131">Cell cycle</keyword>
<dbReference type="HAMAP" id="MF_01808">
    <property type="entry name" value="Recomb_XerC_XerD"/>
    <property type="match status" value="1"/>
</dbReference>
<comment type="similarity">
    <text evidence="9">Belongs to the 'phage' integrase family. XerC subfamily.</text>
</comment>
<proteinExistence type="inferred from homology"/>
<evidence type="ECO:0000259" key="11">
    <source>
        <dbReference type="PROSITE" id="PS51900"/>
    </source>
</evidence>
<dbReference type="GO" id="GO:0003677">
    <property type="term" value="F:DNA binding"/>
    <property type="evidence" value="ECO:0007669"/>
    <property type="project" value="UniProtKB-UniRule"/>
</dbReference>
<dbReference type="InterPro" id="IPR044068">
    <property type="entry name" value="CB"/>
</dbReference>
<evidence type="ECO:0000256" key="7">
    <source>
        <dbReference type="ARBA" id="ARBA00023172"/>
    </source>
</evidence>
<dbReference type="InterPro" id="IPR002104">
    <property type="entry name" value="Integrase_catalytic"/>
</dbReference>
<comment type="subcellular location">
    <subcellularLocation>
        <location evidence="1 9">Cytoplasm</location>
    </subcellularLocation>
</comment>
<reference evidence="13" key="1">
    <citation type="submission" date="2020-06" db="EMBL/GenBank/DDBJ databases">
        <title>Complete genome sequence of Candidatus Phytoplasma luffae NCHU2019.</title>
        <authorList>
            <person name="Cho S.-T."/>
            <person name="Tan C.-M."/>
            <person name="Li J.-R."/>
            <person name="Chien Y.-Y."/>
            <person name="Chiu Y.-C."/>
            <person name="Yang J.-Y."/>
            <person name="Kuo C.-H."/>
        </authorList>
    </citation>
    <scope>NUCLEOTIDE SEQUENCE</scope>
    <source>
        <strain evidence="13">NCHU2019</strain>
    </source>
</reference>
<evidence type="ECO:0000313" key="13">
    <source>
        <dbReference type="EMBL" id="QTX03012.1"/>
    </source>
</evidence>
<dbReference type="PROSITE" id="PS51898">
    <property type="entry name" value="TYR_RECOMBINASE"/>
    <property type="match status" value="1"/>
</dbReference>
<feature type="active site" evidence="9">
    <location>
        <position position="248"/>
    </location>
</feature>
<protein>
    <recommendedName>
        <fullName evidence="9">Tyrosine recombinase XerC</fullName>
    </recommendedName>
</protein>
<dbReference type="PANTHER" id="PTHR30349:SF81">
    <property type="entry name" value="TYROSINE RECOMBINASE XERC"/>
    <property type="match status" value="1"/>
</dbReference>
<evidence type="ECO:0000256" key="6">
    <source>
        <dbReference type="ARBA" id="ARBA00023125"/>
    </source>
</evidence>
<keyword evidence="7 9" id="KW-0233">DNA recombination</keyword>
<feature type="active site" evidence="9">
    <location>
        <position position="174"/>
    </location>
</feature>
<evidence type="ECO:0000313" key="12">
    <source>
        <dbReference type="EMBL" id="QTX02889.1"/>
    </source>
</evidence>
<dbReference type="GO" id="GO:0051301">
    <property type="term" value="P:cell division"/>
    <property type="evidence" value="ECO:0007669"/>
    <property type="project" value="UniProtKB-KW"/>
</dbReference>
<dbReference type="Gene3D" id="1.10.443.10">
    <property type="entry name" value="Intergrase catalytic core"/>
    <property type="match status" value="1"/>
</dbReference>
<keyword evidence="5 9" id="KW-0229">DNA integration</keyword>
<dbReference type="PROSITE" id="PS51900">
    <property type="entry name" value="CB"/>
    <property type="match status" value="1"/>
</dbReference>
<dbReference type="NCBIfam" id="NF001399">
    <property type="entry name" value="PRK00283.1"/>
    <property type="match status" value="1"/>
</dbReference>
<keyword evidence="14" id="KW-1185">Reference proteome</keyword>
<evidence type="ECO:0000259" key="10">
    <source>
        <dbReference type="PROSITE" id="PS51898"/>
    </source>
</evidence>
<evidence type="ECO:0000256" key="3">
    <source>
        <dbReference type="ARBA" id="ARBA00022618"/>
    </source>
</evidence>
<name>A0A975FJG2_LOWBP</name>
<evidence type="ECO:0000256" key="5">
    <source>
        <dbReference type="ARBA" id="ARBA00022908"/>
    </source>
</evidence>
<dbReference type="InterPro" id="IPR011010">
    <property type="entry name" value="DNA_brk_join_enz"/>
</dbReference>
<dbReference type="RefSeq" id="WP_210954518.1">
    <property type="nucleotide sequence ID" value="NZ_CP054393.1"/>
</dbReference>
<dbReference type="Pfam" id="PF02899">
    <property type="entry name" value="Phage_int_SAM_1"/>
    <property type="match status" value="1"/>
</dbReference>
<keyword evidence="2 9" id="KW-0963">Cytoplasm</keyword>
<dbReference type="InterPro" id="IPR010998">
    <property type="entry name" value="Integrase_recombinase_N"/>
</dbReference>
<dbReference type="InterPro" id="IPR050090">
    <property type="entry name" value="Tyrosine_recombinase_XerCD"/>
</dbReference>
<evidence type="ECO:0000256" key="8">
    <source>
        <dbReference type="ARBA" id="ARBA00023306"/>
    </source>
</evidence>
<dbReference type="EMBL" id="CP054393">
    <property type="protein sequence ID" value="QTX03012.1"/>
    <property type="molecule type" value="Genomic_DNA"/>
</dbReference>
<dbReference type="Proteomes" id="UP000672038">
    <property type="component" value="Chromosome"/>
</dbReference>
<evidence type="ECO:0000256" key="2">
    <source>
        <dbReference type="ARBA" id="ARBA00022490"/>
    </source>
</evidence>
<feature type="domain" description="Tyr recombinase" evidence="10">
    <location>
        <begin position="108"/>
        <end position="293"/>
    </location>
</feature>
<dbReference type="InterPro" id="IPR013762">
    <property type="entry name" value="Integrase-like_cat_sf"/>
</dbReference>
<gene>
    <name evidence="13" type="primary">xerD</name>
    <name evidence="9" type="synonym">xerC</name>
    <name evidence="12" type="ORF">LFWB_3190</name>
    <name evidence="13" type="ORF">LFWB_4460</name>
</gene>
<evidence type="ECO:0000256" key="1">
    <source>
        <dbReference type="ARBA" id="ARBA00004496"/>
    </source>
</evidence>
<feature type="active site" evidence="9">
    <location>
        <position position="245"/>
    </location>
</feature>
<feature type="active site" description="O-(3'-phospho-DNA)-tyrosine intermediate" evidence="9">
    <location>
        <position position="280"/>
    </location>
</feature>
<keyword evidence="4 9" id="KW-0159">Chromosome partition</keyword>
<keyword evidence="6 9" id="KW-0238">DNA-binding</keyword>
<dbReference type="InterPro" id="IPR004107">
    <property type="entry name" value="Integrase_SAM-like_N"/>
</dbReference>
<dbReference type="KEGG" id="pluf:LFWB_4460"/>
<dbReference type="GO" id="GO:0005737">
    <property type="term" value="C:cytoplasm"/>
    <property type="evidence" value="ECO:0007669"/>
    <property type="project" value="UniProtKB-SubCell"/>
</dbReference>
<organism evidence="13 14">
    <name type="scientific">Loofah witches'-broom phytoplasma</name>
    <dbReference type="NCBI Taxonomy" id="35773"/>
    <lineage>
        <taxon>Bacteria</taxon>
        <taxon>Bacillati</taxon>
        <taxon>Mycoplasmatota</taxon>
        <taxon>Mollicutes</taxon>
        <taxon>Acholeplasmatales</taxon>
        <taxon>Acholeplasmataceae</taxon>
        <taxon>Candidatus Phytoplasma</taxon>
        <taxon>16SrVIII (Loofah witches'-broom group)</taxon>
    </lineage>
</organism>
<dbReference type="InterPro" id="IPR023009">
    <property type="entry name" value="Tyrosine_recombinase_XerC/XerD"/>
</dbReference>
<dbReference type="KEGG" id="pluf:LFWB_3190"/>
<feature type="domain" description="Core-binding (CB)" evidence="11">
    <location>
        <begin position="1"/>
        <end position="87"/>
    </location>
</feature>
<evidence type="ECO:0000313" key="14">
    <source>
        <dbReference type="Proteomes" id="UP000672038"/>
    </source>
</evidence>